<evidence type="ECO:0000256" key="3">
    <source>
        <dbReference type="ARBA" id="ARBA00023242"/>
    </source>
</evidence>
<feature type="compositionally biased region" description="Basic residues" evidence="5">
    <location>
        <begin position="497"/>
        <end position="506"/>
    </location>
</feature>
<dbReference type="EMBL" id="JADGJD010000554">
    <property type="protein sequence ID" value="KAJ3050100.1"/>
    <property type="molecule type" value="Genomic_DNA"/>
</dbReference>
<dbReference type="GO" id="GO:0005634">
    <property type="term" value="C:nucleus"/>
    <property type="evidence" value="ECO:0007669"/>
    <property type="project" value="UniProtKB-SubCell"/>
</dbReference>
<dbReference type="PROSITE" id="PS50118">
    <property type="entry name" value="HMG_BOX_2"/>
    <property type="match status" value="3"/>
</dbReference>
<feature type="domain" description="HMG box" evidence="6">
    <location>
        <begin position="423"/>
        <end position="500"/>
    </location>
</feature>
<reference evidence="7" key="1">
    <citation type="submission" date="2020-05" db="EMBL/GenBank/DDBJ databases">
        <title>Phylogenomic resolution of chytrid fungi.</title>
        <authorList>
            <person name="Stajich J.E."/>
            <person name="Amses K."/>
            <person name="Simmons R."/>
            <person name="Seto K."/>
            <person name="Myers J."/>
            <person name="Bonds A."/>
            <person name="Quandt C.A."/>
            <person name="Barry K."/>
            <person name="Liu P."/>
            <person name="Grigoriev I."/>
            <person name="Longcore J.E."/>
            <person name="James T.Y."/>
        </authorList>
    </citation>
    <scope>NUCLEOTIDE SEQUENCE</scope>
    <source>
        <strain evidence="7">JEL0318</strain>
    </source>
</reference>
<dbReference type="InterPro" id="IPR009071">
    <property type="entry name" value="HMG_box_dom"/>
</dbReference>
<feature type="region of interest" description="Disordered" evidence="5">
    <location>
        <begin position="179"/>
        <end position="218"/>
    </location>
</feature>
<dbReference type="SMART" id="SM00398">
    <property type="entry name" value="HMG"/>
    <property type="match status" value="3"/>
</dbReference>
<comment type="caution">
    <text evidence="7">The sequence shown here is derived from an EMBL/GenBank/DDBJ whole genome shotgun (WGS) entry which is preliminary data.</text>
</comment>
<dbReference type="PANTHER" id="PTHR48112:SF32">
    <property type="entry name" value="HIGH MOBILITY GROUP PROTEIN B3"/>
    <property type="match status" value="1"/>
</dbReference>
<evidence type="ECO:0000256" key="1">
    <source>
        <dbReference type="ARBA" id="ARBA00004123"/>
    </source>
</evidence>
<feature type="domain" description="HMG box" evidence="6">
    <location>
        <begin position="628"/>
        <end position="692"/>
    </location>
</feature>
<keyword evidence="3 4" id="KW-0539">Nucleus</keyword>
<dbReference type="Pfam" id="PF00505">
    <property type="entry name" value="HMG_box"/>
    <property type="match status" value="3"/>
</dbReference>
<accession>A0AAD5SBA5</accession>
<dbReference type="Proteomes" id="UP001212841">
    <property type="component" value="Unassembled WGS sequence"/>
</dbReference>
<proteinExistence type="predicted"/>
<feature type="DNA-binding region" description="HMG box" evidence="4">
    <location>
        <begin position="313"/>
        <end position="381"/>
    </location>
</feature>
<feature type="compositionally biased region" description="Basic and acidic residues" evidence="5">
    <location>
        <begin position="507"/>
        <end position="521"/>
    </location>
</feature>
<feature type="non-terminal residue" evidence="7">
    <location>
        <position position="692"/>
    </location>
</feature>
<dbReference type="InterPro" id="IPR036910">
    <property type="entry name" value="HMG_box_dom_sf"/>
</dbReference>
<feature type="DNA-binding region" description="HMG box" evidence="4">
    <location>
        <begin position="423"/>
        <end position="500"/>
    </location>
</feature>
<evidence type="ECO:0000256" key="2">
    <source>
        <dbReference type="ARBA" id="ARBA00023125"/>
    </source>
</evidence>
<feature type="compositionally biased region" description="Low complexity" evidence="5">
    <location>
        <begin position="192"/>
        <end position="201"/>
    </location>
</feature>
<feature type="region of interest" description="Disordered" evidence="5">
    <location>
        <begin position="1"/>
        <end position="56"/>
    </location>
</feature>
<feature type="DNA-binding region" description="HMG box" evidence="4">
    <location>
        <begin position="628"/>
        <end position="692"/>
    </location>
</feature>
<dbReference type="AlphaFoldDB" id="A0AAD5SBA5"/>
<dbReference type="PANTHER" id="PTHR48112">
    <property type="entry name" value="HIGH MOBILITY GROUP PROTEIN DSP1"/>
    <property type="match status" value="1"/>
</dbReference>
<dbReference type="InterPro" id="IPR050342">
    <property type="entry name" value="HMGB"/>
</dbReference>
<feature type="domain" description="HMG box" evidence="6">
    <location>
        <begin position="313"/>
        <end position="381"/>
    </location>
</feature>
<evidence type="ECO:0000259" key="6">
    <source>
        <dbReference type="PROSITE" id="PS50118"/>
    </source>
</evidence>
<evidence type="ECO:0000313" key="8">
    <source>
        <dbReference type="Proteomes" id="UP001212841"/>
    </source>
</evidence>
<feature type="region of interest" description="Disordered" evidence="5">
    <location>
        <begin position="484"/>
        <end position="629"/>
    </location>
</feature>
<sequence length="692" mass="76202">MGSHPHFGYGGPQAAQYPQSASFQPQPPYTMAGHSSLPSLTLPPMQSSQHHQPNTFAQGRYPQQQFFPQDLQQQHQTAMYNQSAGGNPPTMSQQYGVGQQPQMMSQQSSLFGGQSAGFPPLTHANQQPTRPAMANNFLTNSTDPTWGSTLTRPSNISNADILNGLDSIIEPSADPFANRGLGDNLAHQGTNPYYTQPQHHPYQPPSSSPSLTHARNPAVPVNHHNPYNLPRVSPQSYHQQMPHLAPNFGQGAFGGDPYSAAFHARGMPPQQMRPPNPTFNSMIADINTPSPSTVPLATPAATPTQPTPPEEKVKRPVNSYFLFSQTRGKELRRMDPTMTTATVSRLLSEEWKRLDPVEKDRYIQRAKEMKAEFVKEHPEYVWGRVKGDKKKDDGSKKRKAQDESDDGESDGSESDGGHVDAKAKKPMNAFLVFNQEMRPQLQHQLQLQAGAGQKPSFTVSDISRLIGDQWRGLGPDEKAKYVAKSKVLKEEYEQKKNAKGKKKKRKSEGESGEGKKGKSRGDGGSGSNSKVAKPAPYPSPEERLSGLGANDAGLFEGLIGYPDPYGPPPLHHPLHHTGLPSPISPAGSPPSKSGKSRHASKSSPPPSTSSNSKPEKDKKKKKKDKDAIKKPTGPFLYYLAEVRPAYTARFPGCRVGIISQKISAAWRELRTEERKVYVERAKMDKIRYMREK</sequence>
<evidence type="ECO:0000256" key="5">
    <source>
        <dbReference type="SAM" id="MobiDB-lite"/>
    </source>
</evidence>
<name>A0AAD5SBA5_9FUNG</name>
<feature type="compositionally biased region" description="Basic and acidic residues" evidence="5">
    <location>
        <begin position="487"/>
        <end position="496"/>
    </location>
</feature>
<dbReference type="GO" id="GO:0003677">
    <property type="term" value="F:DNA binding"/>
    <property type="evidence" value="ECO:0007669"/>
    <property type="project" value="UniProtKB-UniRule"/>
</dbReference>
<evidence type="ECO:0000313" key="7">
    <source>
        <dbReference type="EMBL" id="KAJ3050100.1"/>
    </source>
</evidence>
<feature type="compositionally biased region" description="Polar residues" evidence="5">
    <location>
        <begin position="36"/>
        <end position="56"/>
    </location>
</feature>
<gene>
    <name evidence="7" type="ORF">HK097_008923</name>
</gene>
<dbReference type="Gene3D" id="1.10.30.10">
    <property type="entry name" value="High mobility group box domain"/>
    <property type="match status" value="3"/>
</dbReference>
<keyword evidence="8" id="KW-1185">Reference proteome</keyword>
<dbReference type="CDD" id="cd00084">
    <property type="entry name" value="HMG-box_SF"/>
    <property type="match status" value="2"/>
</dbReference>
<feature type="compositionally biased region" description="Low complexity" evidence="5">
    <location>
        <begin position="576"/>
        <end position="593"/>
    </location>
</feature>
<organism evidence="7 8">
    <name type="scientific">Rhizophlyctis rosea</name>
    <dbReference type="NCBI Taxonomy" id="64517"/>
    <lineage>
        <taxon>Eukaryota</taxon>
        <taxon>Fungi</taxon>
        <taxon>Fungi incertae sedis</taxon>
        <taxon>Chytridiomycota</taxon>
        <taxon>Chytridiomycota incertae sedis</taxon>
        <taxon>Chytridiomycetes</taxon>
        <taxon>Rhizophlyctidales</taxon>
        <taxon>Rhizophlyctidaceae</taxon>
        <taxon>Rhizophlyctis</taxon>
    </lineage>
</organism>
<comment type="subcellular location">
    <subcellularLocation>
        <location evidence="1">Nucleus</location>
    </subcellularLocation>
</comment>
<keyword evidence="2 4" id="KW-0238">DNA-binding</keyword>
<feature type="compositionally biased region" description="Acidic residues" evidence="5">
    <location>
        <begin position="403"/>
        <end position="413"/>
    </location>
</feature>
<feature type="region of interest" description="Disordered" evidence="5">
    <location>
        <begin position="385"/>
        <end position="423"/>
    </location>
</feature>
<protein>
    <recommendedName>
        <fullName evidence="6">HMG box domain-containing protein</fullName>
    </recommendedName>
</protein>
<evidence type="ECO:0000256" key="4">
    <source>
        <dbReference type="PROSITE-ProRule" id="PRU00267"/>
    </source>
</evidence>
<feature type="compositionally biased region" description="Basic and acidic residues" evidence="5">
    <location>
        <begin position="385"/>
        <end position="395"/>
    </location>
</feature>
<dbReference type="SUPFAM" id="SSF47095">
    <property type="entry name" value="HMG-box"/>
    <property type="match status" value="3"/>
</dbReference>